<reference evidence="3" key="2">
    <citation type="submission" date="2025-08" db="UniProtKB">
        <authorList>
            <consortium name="Ensembl"/>
        </authorList>
    </citation>
    <scope>IDENTIFICATION</scope>
</reference>
<dbReference type="Gene3D" id="3.30.70.1820">
    <property type="entry name" value="L1 transposable element, RRM domain"/>
    <property type="match status" value="1"/>
</dbReference>
<evidence type="ECO:0000256" key="1">
    <source>
        <dbReference type="SAM" id="Coils"/>
    </source>
</evidence>
<accession>A0AAR2IKK2</accession>
<reference evidence="3" key="3">
    <citation type="submission" date="2025-09" db="UniProtKB">
        <authorList>
            <consortium name="Ensembl"/>
        </authorList>
    </citation>
    <scope>IDENTIFICATION</scope>
</reference>
<evidence type="ECO:0000313" key="4">
    <source>
        <dbReference type="Proteomes" id="UP001501920"/>
    </source>
</evidence>
<reference evidence="3 4" key="1">
    <citation type="submission" date="2020-10" db="EMBL/GenBank/DDBJ databases">
        <title>Pygocentrus nattereri (red-bellied piranha) genome, fPygNat1, primary haplotype.</title>
        <authorList>
            <person name="Myers G."/>
            <person name="Meyer A."/>
            <person name="Karagic N."/>
            <person name="Pippel M."/>
            <person name="Winkler S."/>
            <person name="Tracey A."/>
            <person name="Wood J."/>
            <person name="Formenti G."/>
            <person name="Howe K."/>
            <person name="Fedrigo O."/>
            <person name="Jarvis E.D."/>
        </authorList>
    </citation>
    <scope>NUCLEOTIDE SEQUENCE [LARGE SCALE GENOMIC DNA]</scope>
</reference>
<dbReference type="Ensembl" id="ENSPNAT00000067568.1">
    <property type="protein sequence ID" value="ENSPNAP00000038552.1"/>
    <property type="gene ID" value="ENSPNAG00000035844.1"/>
</dbReference>
<keyword evidence="1" id="KW-0175">Coiled coil</keyword>
<sequence>MESPPRTGKELKNAVNAMQARLTEAEGRISDLEDSTQQLVNGRELHSKRIDALWSREEDLENRSRRNNVRLLGLKEGIEGDNLNVCIEKILSEGLHMHIDNEFEIERAHRSPGFRPDENQPPRLIMIRFLRSTARDKVLKAARENGGAVWNRCNISLFPDMSKELAERRKTFTTAKQLLRDKNVRFQLVLDGILDKSKYSGIATPKDRAAIHMLMEDNGLIDVWRLVNPRNREYTFYSHCHKS</sequence>
<name>A0AAR2IKK2_PYGNA</name>
<dbReference type="InterPro" id="IPR004244">
    <property type="entry name" value="Transposase_22"/>
</dbReference>
<proteinExistence type="predicted"/>
<dbReference type="GeneTree" id="ENSGT00940000167097"/>
<feature type="domain" description="L1 transposable element RRM" evidence="2">
    <location>
        <begin position="66"/>
        <end position="150"/>
    </location>
</feature>
<dbReference type="InterPro" id="IPR036691">
    <property type="entry name" value="Endo/exonu/phosph_ase_sf"/>
</dbReference>
<dbReference type="PANTHER" id="PTHR11505">
    <property type="entry name" value="L1 TRANSPOSABLE ELEMENT-RELATED"/>
    <property type="match status" value="1"/>
</dbReference>
<evidence type="ECO:0000259" key="2">
    <source>
        <dbReference type="Pfam" id="PF02994"/>
    </source>
</evidence>
<feature type="coiled-coil region" evidence="1">
    <location>
        <begin position="8"/>
        <end position="35"/>
    </location>
</feature>
<protein>
    <recommendedName>
        <fullName evidence="2">L1 transposable element RRM domain-containing protein</fullName>
    </recommendedName>
</protein>
<dbReference type="Proteomes" id="UP001501920">
    <property type="component" value="Chromosome 2"/>
</dbReference>
<dbReference type="InterPro" id="IPR043636">
    <property type="entry name" value="L1_RRM_dom"/>
</dbReference>
<dbReference type="Gene3D" id="3.60.10.10">
    <property type="entry name" value="Endonuclease/exonuclease/phosphatase"/>
    <property type="match status" value="1"/>
</dbReference>
<keyword evidence="4" id="KW-1185">Reference proteome</keyword>
<organism evidence="3 4">
    <name type="scientific">Pygocentrus nattereri</name>
    <name type="common">Red-bellied piranha</name>
    <dbReference type="NCBI Taxonomy" id="42514"/>
    <lineage>
        <taxon>Eukaryota</taxon>
        <taxon>Metazoa</taxon>
        <taxon>Chordata</taxon>
        <taxon>Craniata</taxon>
        <taxon>Vertebrata</taxon>
        <taxon>Euteleostomi</taxon>
        <taxon>Actinopterygii</taxon>
        <taxon>Neopterygii</taxon>
        <taxon>Teleostei</taxon>
        <taxon>Ostariophysi</taxon>
        <taxon>Characiformes</taxon>
        <taxon>Characoidei</taxon>
        <taxon>Pygocentrus</taxon>
    </lineage>
</organism>
<dbReference type="AlphaFoldDB" id="A0AAR2IKK2"/>
<evidence type="ECO:0000313" key="3">
    <source>
        <dbReference type="Ensembl" id="ENSPNAP00000038552.1"/>
    </source>
</evidence>
<dbReference type="Pfam" id="PF02994">
    <property type="entry name" value="Transposase_22"/>
    <property type="match status" value="1"/>
</dbReference>